<keyword evidence="4 7" id="KW-0378">Hydrolase</keyword>
<evidence type="ECO:0000259" key="8">
    <source>
        <dbReference type="Pfam" id="PF00082"/>
    </source>
</evidence>
<feature type="active site" description="Charge relay system" evidence="6 7">
    <location>
        <position position="236"/>
    </location>
</feature>
<evidence type="ECO:0000259" key="9">
    <source>
        <dbReference type="Pfam" id="PF17766"/>
    </source>
</evidence>
<dbReference type="PRINTS" id="PR00723">
    <property type="entry name" value="SUBTILISIN"/>
</dbReference>
<comment type="similarity">
    <text evidence="1 7">Belongs to the peptidase S8 family.</text>
</comment>
<sequence>MSDFSVSLVQNFYEIDKLQIGQAGPTTQSRRKLFSFVYKYEADNLYTSHCKGFKNMELMKEFPRFFLFTLFLFHAKIVLGERSSYIVHMDKSFMPKAFASHNHCALLSNDELEALKKSPGFVSAYSDRNVTLDTTHTFEFLSLNPNTGLWPASQYGKDVIVGVIDTGVWPESLSFKDDGMTEVPSWWKGTCEAGQEFNSSLCNRKLIGVRYFNKGVKAANPNITLSMNSGRDTQGHGTHTSSTAAGNYVEGASFFGYASGTARGVAPRARVAMYKVIWDEGRYASDVLAGMDQAVADGVDVISISMGFDDVPLYQDPIAIASFGAMEKGVLVSSSAGNERLIGSLHNGIPWVLTVAAGSIDRFFAGSLILGNGLTITGWTMFPAAAFVTDLPLIYNKTLSSCNSSEALSTAGYGIIICENGFLSSQMNYVSQSNAPAAIFISDNPRTFEFSDFTYPGVVISSKEATIVIDYATMGVSPSASIKFQQTFVGTKPAPVVATYTSRGPAPSYPGILKPDILAPGSLVLASWIPNTLTAAIGSSIGLTSDFVAISGTSMACPHASGIAALLKGAHPEWSPAAIRSAMMTTANPFDNTQNYIRDSYFNYEIATPLAMGAGQVDPNQALDPGLIYDANPQDYVNLLCSMNFTQNQISTITRSNYSCSTPSSDLNYPSFIALYTNKTSNTLVQEFQRVVTNVGDAGTSYKVQVTAPSGSTVTVYPTTLVFGQKYEKQSYSLTIQYKGNTTGAITFGSITWIEDNGKHIVRSPIVVSPMIPVW</sequence>
<dbReference type="AlphaFoldDB" id="A0AAE1X7J9"/>
<dbReference type="Gene3D" id="3.40.50.200">
    <property type="entry name" value="Peptidase S8/S53 domain"/>
    <property type="match status" value="1"/>
</dbReference>
<evidence type="ECO:0000256" key="2">
    <source>
        <dbReference type="ARBA" id="ARBA00022670"/>
    </source>
</evidence>
<feature type="active site" description="Charge relay system" evidence="6 7">
    <location>
        <position position="165"/>
    </location>
</feature>
<dbReference type="Pfam" id="PF17766">
    <property type="entry name" value="fn3_6"/>
    <property type="match status" value="1"/>
</dbReference>
<dbReference type="Pfam" id="PF00082">
    <property type="entry name" value="Peptidase_S8"/>
    <property type="match status" value="1"/>
</dbReference>
<dbReference type="InterPro" id="IPR023828">
    <property type="entry name" value="Peptidase_S8_Ser-AS"/>
</dbReference>
<dbReference type="GO" id="GO:0006508">
    <property type="term" value="P:proteolysis"/>
    <property type="evidence" value="ECO:0007669"/>
    <property type="project" value="UniProtKB-KW"/>
</dbReference>
<proteinExistence type="inferred from homology"/>
<dbReference type="Proteomes" id="UP001289374">
    <property type="component" value="Unassembled WGS sequence"/>
</dbReference>
<dbReference type="Gene3D" id="2.60.40.2310">
    <property type="match status" value="1"/>
</dbReference>
<keyword evidence="5 7" id="KW-0720">Serine protease</keyword>
<evidence type="ECO:0000313" key="11">
    <source>
        <dbReference type="Proteomes" id="UP001289374"/>
    </source>
</evidence>
<dbReference type="InterPro" id="IPR045051">
    <property type="entry name" value="SBT"/>
</dbReference>
<reference evidence="10" key="1">
    <citation type="submission" date="2020-06" db="EMBL/GenBank/DDBJ databases">
        <authorList>
            <person name="Li T."/>
            <person name="Hu X."/>
            <person name="Zhang T."/>
            <person name="Song X."/>
            <person name="Zhang H."/>
            <person name="Dai N."/>
            <person name="Sheng W."/>
            <person name="Hou X."/>
            <person name="Wei L."/>
        </authorList>
    </citation>
    <scope>NUCLEOTIDE SEQUENCE</scope>
    <source>
        <strain evidence="10">K16</strain>
        <tissue evidence="10">Leaf</tissue>
    </source>
</reference>
<evidence type="ECO:0000256" key="4">
    <source>
        <dbReference type="ARBA" id="ARBA00022801"/>
    </source>
</evidence>
<evidence type="ECO:0000313" key="10">
    <source>
        <dbReference type="EMBL" id="KAK4406665.1"/>
    </source>
</evidence>
<dbReference type="PANTHER" id="PTHR10795">
    <property type="entry name" value="PROPROTEIN CONVERTASE SUBTILISIN/KEXIN"/>
    <property type="match status" value="1"/>
</dbReference>
<evidence type="ECO:0000256" key="5">
    <source>
        <dbReference type="ARBA" id="ARBA00022825"/>
    </source>
</evidence>
<comment type="caution">
    <text evidence="10">The sequence shown here is derived from an EMBL/GenBank/DDBJ whole genome shotgun (WGS) entry which is preliminary data.</text>
</comment>
<keyword evidence="11" id="KW-1185">Reference proteome</keyword>
<dbReference type="PROSITE" id="PS51892">
    <property type="entry name" value="SUBTILASE"/>
    <property type="match status" value="1"/>
</dbReference>
<gene>
    <name evidence="10" type="ORF">Sango_0673000</name>
</gene>
<feature type="domain" description="Peptidase S8/S53" evidence="8">
    <location>
        <begin position="156"/>
        <end position="592"/>
    </location>
</feature>
<dbReference type="InterPro" id="IPR015500">
    <property type="entry name" value="Peptidase_S8_subtilisin-rel"/>
</dbReference>
<evidence type="ECO:0000256" key="7">
    <source>
        <dbReference type="PROSITE-ProRule" id="PRU01240"/>
    </source>
</evidence>
<evidence type="ECO:0000256" key="3">
    <source>
        <dbReference type="ARBA" id="ARBA00022729"/>
    </source>
</evidence>
<keyword evidence="2 7" id="KW-0645">Protease</keyword>
<dbReference type="FunFam" id="3.40.50.200:FF:000006">
    <property type="entry name" value="Subtilisin-like protease SBT1.5"/>
    <property type="match status" value="1"/>
</dbReference>
<dbReference type="PROSITE" id="PS00138">
    <property type="entry name" value="SUBTILASE_SER"/>
    <property type="match status" value="1"/>
</dbReference>
<protein>
    <submittedName>
        <fullName evidence="10">Subtilisin-like protease SBT3</fullName>
    </submittedName>
</protein>
<dbReference type="SUPFAM" id="SSF52743">
    <property type="entry name" value="Subtilisin-like"/>
    <property type="match status" value="1"/>
</dbReference>
<feature type="domain" description="Subtilisin-like protease fibronectin type-III" evidence="9">
    <location>
        <begin position="666"/>
        <end position="768"/>
    </location>
</feature>
<dbReference type="InterPro" id="IPR036852">
    <property type="entry name" value="Peptidase_S8/S53_dom_sf"/>
</dbReference>
<organism evidence="10 11">
    <name type="scientific">Sesamum angolense</name>
    <dbReference type="NCBI Taxonomy" id="2727404"/>
    <lineage>
        <taxon>Eukaryota</taxon>
        <taxon>Viridiplantae</taxon>
        <taxon>Streptophyta</taxon>
        <taxon>Embryophyta</taxon>
        <taxon>Tracheophyta</taxon>
        <taxon>Spermatophyta</taxon>
        <taxon>Magnoliopsida</taxon>
        <taxon>eudicotyledons</taxon>
        <taxon>Gunneridae</taxon>
        <taxon>Pentapetalae</taxon>
        <taxon>asterids</taxon>
        <taxon>lamiids</taxon>
        <taxon>Lamiales</taxon>
        <taxon>Pedaliaceae</taxon>
        <taxon>Sesamum</taxon>
    </lineage>
</organism>
<dbReference type="InterPro" id="IPR041469">
    <property type="entry name" value="Subtilisin-like_FN3"/>
</dbReference>
<dbReference type="InterPro" id="IPR000209">
    <property type="entry name" value="Peptidase_S8/S53_dom"/>
</dbReference>
<dbReference type="EMBL" id="JACGWL010000003">
    <property type="protein sequence ID" value="KAK4406665.1"/>
    <property type="molecule type" value="Genomic_DNA"/>
</dbReference>
<feature type="active site" description="Charge relay system" evidence="6 7">
    <location>
        <position position="554"/>
    </location>
</feature>
<reference evidence="10" key="2">
    <citation type="journal article" date="2024" name="Plant">
        <title>Genomic evolution and insights into agronomic trait innovations of Sesamum species.</title>
        <authorList>
            <person name="Miao H."/>
            <person name="Wang L."/>
            <person name="Qu L."/>
            <person name="Liu H."/>
            <person name="Sun Y."/>
            <person name="Le M."/>
            <person name="Wang Q."/>
            <person name="Wei S."/>
            <person name="Zheng Y."/>
            <person name="Lin W."/>
            <person name="Duan Y."/>
            <person name="Cao H."/>
            <person name="Xiong S."/>
            <person name="Wang X."/>
            <person name="Wei L."/>
            <person name="Li C."/>
            <person name="Ma Q."/>
            <person name="Ju M."/>
            <person name="Zhao R."/>
            <person name="Li G."/>
            <person name="Mu C."/>
            <person name="Tian Q."/>
            <person name="Mei H."/>
            <person name="Zhang T."/>
            <person name="Gao T."/>
            <person name="Zhang H."/>
        </authorList>
    </citation>
    <scope>NUCLEOTIDE SEQUENCE</scope>
    <source>
        <strain evidence="10">K16</strain>
    </source>
</reference>
<evidence type="ECO:0000256" key="6">
    <source>
        <dbReference type="PIRSR" id="PIRSR615500-1"/>
    </source>
</evidence>
<dbReference type="CDD" id="cd04852">
    <property type="entry name" value="Peptidases_S8_3"/>
    <property type="match status" value="1"/>
</dbReference>
<evidence type="ECO:0000256" key="1">
    <source>
        <dbReference type="ARBA" id="ARBA00011073"/>
    </source>
</evidence>
<keyword evidence="3" id="KW-0732">Signal</keyword>
<name>A0AAE1X7J9_9LAMI</name>
<accession>A0AAE1X7J9</accession>
<dbReference type="CDD" id="cd02120">
    <property type="entry name" value="PA_subtilisin_like"/>
    <property type="match status" value="1"/>
</dbReference>
<dbReference type="GO" id="GO:0004252">
    <property type="term" value="F:serine-type endopeptidase activity"/>
    <property type="evidence" value="ECO:0007669"/>
    <property type="project" value="UniProtKB-UniRule"/>
</dbReference>
<dbReference type="Gene3D" id="3.50.30.30">
    <property type="match status" value="1"/>
</dbReference>
<dbReference type="InterPro" id="IPR034197">
    <property type="entry name" value="Peptidases_S8_3"/>
</dbReference>